<keyword evidence="3" id="KW-0808">Transferase</keyword>
<dbReference type="EMBL" id="GBHO01004132">
    <property type="protein sequence ID" value="JAG39472.1"/>
    <property type="molecule type" value="Transcribed_RNA"/>
</dbReference>
<reference evidence="3" key="1">
    <citation type="journal article" date="2014" name="PLoS ONE">
        <title>Transcriptome-Based Identification of ABC Transporters in the Western Tarnished Plant Bug Lygus hesperus.</title>
        <authorList>
            <person name="Hull J.J."/>
            <person name="Chaney K."/>
            <person name="Geib S.M."/>
            <person name="Fabrick J.A."/>
            <person name="Brent C.S."/>
            <person name="Walsh D."/>
            <person name="Lavine L.C."/>
        </authorList>
    </citation>
    <scope>NUCLEOTIDE SEQUENCE</scope>
</reference>
<gene>
    <name evidence="3" type="primary">pcm_5</name>
    <name evidence="1" type="synonym">pcm_2</name>
    <name evidence="2" type="synonym">pcm_6</name>
    <name evidence="2" type="ORF">CM83_81875</name>
    <name evidence="3" type="ORF">CM83_81877</name>
    <name evidence="1" type="ORF">CM83_81880</name>
</gene>
<name>A0A0A9Z4T9_LYGHE</name>
<dbReference type="GO" id="GO:0032259">
    <property type="term" value="P:methylation"/>
    <property type="evidence" value="ECO:0007669"/>
    <property type="project" value="UniProtKB-KW"/>
</dbReference>
<dbReference type="EMBL" id="GBHO01004130">
    <property type="protein sequence ID" value="JAG39474.1"/>
    <property type="molecule type" value="Transcribed_RNA"/>
</dbReference>
<feature type="non-terminal residue" evidence="3">
    <location>
        <position position="108"/>
    </location>
</feature>
<evidence type="ECO:0000313" key="2">
    <source>
        <dbReference type="EMBL" id="JAG39473.1"/>
    </source>
</evidence>
<protein>
    <submittedName>
        <fullName evidence="3">Protein-L-isoaspartate O-methyltransferase</fullName>
    </submittedName>
</protein>
<dbReference type="EMBL" id="GBHO01004131">
    <property type="protein sequence ID" value="JAG39473.1"/>
    <property type="molecule type" value="Transcribed_RNA"/>
</dbReference>
<proteinExistence type="predicted"/>
<keyword evidence="3" id="KW-0489">Methyltransferase</keyword>
<reference evidence="3" key="2">
    <citation type="submission" date="2014-07" db="EMBL/GenBank/DDBJ databases">
        <authorList>
            <person name="Hull J."/>
        </authorList>
    </citation>
    <scope>NUCLEOTIDE SEQUENCE</scope>
</reference>
<sequence>MERYEAFEFDEWDDEFDVLQEDLRVVRAPRRYIRDVLNPLEYLDDEQFRRSFWFRKTTVVDHLVPICCNTTQQNNRGLPVPPLIQVLVALRFYATSSYQISSYVRKSH</sequence>
<evidence type="ECO:0000313" key="3">
    <source>
        <dbReference type="EMBL" id="JAG39474.1"/>
    </source>
</evidence>
<dbReference type="AlphaFoldDB" id="A0A0A9Z4T9"/>
<evidence type="ECO:0000313" key="1">
    <source>
        <dbReference type="EMBL" id="JAG39472.1"/>
    </source>
</evidence>
<organism evidence="3">
    <name type="scientific">Lygus hesperus</name>
    <name type="common">Western plant bug</name>
    <dbReference type="NCBI Taxonomy" id="30085"/>
    <lineage>
        <taxon>Eukaryota</taxon>
        <taxon>Metazoa</taxon>
        <taxon>Ecdysozoa</taxon>
        <taxon>Arthropoda</taxon>
        <taxon>Hexapoda</taxon>
        <taxon>Insecta</taxon>
        <taxon>Pterygota</taxon>
        <taxon>Neoptera</taxon>
        <taxon>Paraneoptera</taxon>
        <taxon>Hemiptera</taxon>
        <taxon>Heteroptera</taxon>
        <taxon>Panheteroptera</taxon>
        <taxon>Cimicomorpha</taxon>
        <taxon>Miridae</taxon>
        <taxon>Mirini</taxon>
        <taxon>Lygus</taxon>
    </lineage>
</organism>
<accession>A0A0A9Z4T9</accession>
<dbReference type="GO" id="GO:0008168">
    <property type="term" value="F:methyltransferase activity"/>
    <property type="evidence" value="ECO:0007669"/>
    <property type="project" value="UniProtKB-KW"/>
</dbReference>